<organism evidence="1 2">
    <name type="scientific">Eumeta variegata</name>
    <name type="common">Bagworm moth</name>
    <name type="synonym">Eumeta japonica</name>
    <dbReference type="NCBI Taxonomy" id="151549"/>
    <lineage>
        <taxon>Eukaryota</taxon>
        <taxon>Metazoa</taxon>
        <taxon>Ecdysozoa</taxon>
        <taxon>Arthropoda</taxon>
        <taxon>Hexapoda</taxon>
        <taxon>Insecta</taxon>
        <taxon>Pterygota</taxon>
        <taxon>Neoptera</taxon>
        <taxon>Endopterygota</taxon>
        <taxon>Lepidoptera</taxon>
        <taxon>Glossata</taxon>
        <taxon>Ditrysia</taxon>
        <taxon>Tineoidea</taxon>
        <taxon>Psychidae</taxon>
        <taxon>Oiketicinae</taxon>
        <taxon>Eumeta</taxon>
    </lineage>
</organism>
<dbReference type="AlphaFoldDB" id="A0A4C1X628"/>
<keyword evidence="2" id="KW-1185">Reference proteome</keyword>
<evidence type="ECO:0000313" key="1">
    <source>
        <dbReference type="EMBL" id="GBP59228.1"/>
    </source>
</evidence>
<comment type="caution">
    <text evidence="1">The sequence shown here is derived from an EMBL/GenBank/DDBJ whole genome shotgun (WGS) entry which is preliminary data.</text>
</comment>
<dbReference type="EMBL" id="BGZK01000756">
    <property type="protein sequence ID" value="GBP59228.1"/>
    <property type="molecule type" value="Genomic_DNA"/>
</dbReference>
<dbReference type="Proteomes" id="UP000299102">
    <property type="component" value="Unassembled WGS sequence"/>
</dbReference>
<sequence length="102" mass="11573">MNYLDSSVQTRPTAHEMFPPPREVEVAEGARPLRHADTLRTNQNDRRYTFLKYTIRPQAPVALHRDVAAMRNSITDETDCCGHRFRHPSAKLEVASTNALGV</sequence>
<protein>
    <submittedName>
        <fullName evidence="1">Uncharacterized protein</fullName>
    </submittedName>
</protein>
<gene>
    <name evidence="1" type="ORF">EVAR_97730_1</name>
</gene>
<name>A0A4C1X628_EUMVA</name>
<evidence type="ECO:0000313" key="2">
    <source>
        <dbReference type="Proteomes" id="UP000299102"/>
    </source>
</evidence>
<accession>A0A4C1X628</accession>
<proteinExistence type="predicted"/>
<reference evidence="1 2" key="1">
    <citation type="journal article" date="2019" name="Commun. Biol.">
        <title>The bagworm genome reveals a unique fibroin gene that provides high tensile strength.</title>
        <authorList>
            <person name="Kono N."/>
            <person name="Nakamura H."/>
            <person name="Ohtoshi R."/>
            <person name="Tomita M."/>
            <person name="Numata K."/>
            <person name="Arakawa K."/>
        </authorList>
    </citation>
    <scope>NUCLEOTIDE SEQUENCE [LARGE SCALE GENOMIC DNA]</scope>
</reference>